<feature type="site" description="Transition state stabilizer" evidence="8">
    <location>
        <position position="96"/>
    </location>
</feature>
<comment type="caution">
    <text evidence="11">The sequence shown here is derived from an EMBL/GenBank/DDBJ whole genome shotgun (WGS) entry which is preliminary data.</text>
</comment>
<dbReference type="InterPro" id="IPR036959">
    <property type="entry name" value="Peptidase_C12_UCH_sf"/>
</dbReference>
<dbReference type="STRING" id="92696.A0A4R0RQQ3"/>
<feature type="active site" description="Proton donor" evidence="8">
    <location>
        <position position="210"/>
    </location>
</feature>
<comment type="similarity">
    <text evidence="2 8">Belongs to the peptidase C12 family.</text>
</comment>
<keyword evidence="7 8" id="KW-0788">Thiol protease</keyword>
<reference evidence="11 12" key="1">
    <citation type="submission" date="2018-11" db="EMBL/GenBank/DDBJ databases">
        <title>Genome assembly of Steccherinum ochraceum LE-BIN_3174, the white-rot fungus of the Steccherinaceae family (The Residual Polyporoid clade, Polyporales, Basidiomycota).</title>
        <authorList>
            <person name="Fedorova T.V."/>
            <person name="Glazunova O.A."/>
            <person name="Landesman E.O."/>
            <person name="Moiseenko K.V."/>
            <person name="Psurtseva N.V."/>
            <person name="Savinova O.S."/>
            <person name="Shakhova N.V."/>
            <person name="Tyazhelova T.V."/>
            <person name="Vasina D.V."/>
        </authorList>
    </citation>
    <scope>NUCLEOTIDE SEQUENCE [LARGE SCALE GENOMIC DNA]</scope>
    <source>
        <strain evidence="11 12">LE-BIN_3174</strain>
    </source>
</reference>
<feature type="compositionally biased region" description="Basic residues" evidence="9">
    <location>
        <begin position="186"/>
        <end position="200"/>
    </location>
</feature>
<evidence type="ECO:0000256" key="3">
    <source>
        <dbReference type="ARBA" id="ARBA00012759"/>
    </source>
</evidence>
<evidence type="ECO:0000256" key="5">
    <source>
        <dbReference type="ARBA" id="ARBA00022786"/>
    </source>
</evidence>
<dbReference type="InterPro" id="IPR001578">
    <property type="entry name" value="Peptidase_C12_UCH"/>
</dbReference>
<dbReference type="SUPFAM" id="SSF54001">
    <property type="entry name" value="Cysteine proteinases"/>
    <property type="match status" value="1"/>
</dbReference>
<feature type="active site" description="Nucleophile" evidence="8">
    <location>
        <position position="102"/>
    </location>
</feature>
<dbReference type="GO" id="GO:0006511">
    <property type="term" value="P:ubiquitin-dependent protein catabolic process"/>
    <property type="evidence" value="ECO:0007669"/>
    <property type="project" value="UniProtKB-UniRule"/>
</dbReference>
<sequence>MDHSHNDDHEDAIDLAGSPFAVLESDPGLFTELLHKLGVQGLEVTEVYDIAPWAIGHLHPRGLIFCYQCPEETPAEEDDFYDAPDPDAEAVWYAHQLTDDACASQALLNVVLNCHDVELGPNLSTFLVDTRKMSPEMKGLSITNSTLIRDAHNSLARPADVRGSYHAAAAKAEKHAKQKASQAATNKRKPGKSAKRKKQQKTNDKQDSYHFIGYVPCGGKVWELDGLRFSGPLDVGDVTVETTWMDVVRPVLKTRMQNYLSKTENATDSIRYNLLAIVDDKFCKLSDDMEMLKRERAAIERRLRERHSENWRSQVDQSVLQVATDSFTTSVHPSTNGSTFSKEFASQKMEKELAILDMAARSLASSWNTCVQSAMSVKINIEEEVDKGKTAHTDNVNRTFDYEPFFRQFVTSMDEEGMLEPIVYPSKAKKAKR</sequence>
<keyword evidence="12" id="KW-1185">Reference proteome</keyword>
<protein>
    <recommendedName>
        <fullName evidence="3 8">ubiquitinyl hydrolase 1</fullName>
        <ecNumber evidence="3 8">3.4.19.12</ecNumber>
    </recommendedName>
</protein>
<feature type="site" description="Important for enzyme activity" evidence="8">
    <location>
        <position position="225"/>
    </location>
</feature>
<proteinExistence type="inferred from homology"/>
<gene>
    <name evidence="11" type="ORF">EIP91_000195</name>
</gene>
<dbReference type="Proteomes" id="UP000292702">
    <property type="component" value="Unassembled WGS sequence"/>
</dbReference>
<comment type="catalytic activity">
    <reaction evidence="1 8">
        <text>Thiol-dependent hydrolysis of ester, thioester, amide, peptide and isopeptide bonds formed by the C-terminal Gly of ubiquitin (a 76-residue protein attached to proteins as an intracellular targeting signal).</text>
        <dbReference type="EC" id="3.4.19.12"/>
    </reaction>
</comment>
<dbReference type="OrthoDB" id="1924260at2759"/>
<dbReference type="Gene3D" id="1.20.58.860">
    <property type="match status" value="1"/>
</dbReference>
<evidence type="ECO:0000256" key="1">
    <source>
        <dbReference type="ARBA" id="ARBA00000707"/>
    </source>
</evidence>
<dbReference type="Pfam" id="PF01088">
    <property type="entry name" value="Peptidase_C12"/>
    <property type="match status" value="1"/>
</dbReference>
<feature type="domain" description="UCH catalytic" evidence="10">
    <location>
        <begin position="19"/>
        <end position="279"/>
    </location>
</feature>
<evidence type="ECO:0000256" key="9">
    <source>
        <dbReference type="SAM" id="MobiDB-lite"/>
    </source>
</evidence>
<dbReference type="Gene3D" id="3.40.532.10">
    <property type="entry name" value="Peptidase C12, ubiquitin carboxyl-terminal hydrolase"/>
    <property type="match status" value="1"/>
</dbReference>
<dbReference type="InterPro" id="IPR041507">
    <property type="entry name" value="UCH_C"/>
</dbReference>
<name>A0A4R0RQQ3_9APHY</name>
<keyword evidence="6 8" id="KW-0378">Hydrolase</keyword>
<dbReference type="InterPro" id="IPR038765">
    <property type="entry name" value="Papain-like_cys_pep_sf"/>
</dbReference>
<evidence type="ECO:0000256" key="2">
    <source>
        <dbReference type="ARBA" id="ARBA00009326"/>
    </source>
</evidence>
<evidence type="ECO:0000313" key="11">
    <source>
        <dbReference type="EMBL" id="TCD71101.1"/>
    </source>
</evidence>
<evidence type="ECO:0000313" key="12">
    <source>
        <dbReference type="Proteomes" id="UP000292702"/>
    </source>
</evidence>
<evidence type="ECO:0000256" key="8">
    <source>
        <dbReference type="PROSITE-ProRule" id="PRU01393"/>
    </source>
</evidence>
<keyword evidence="4 8" id="KW-0645">Protease</keyword>
<dbReference type="EMBL" id="RWJN01000010">
    <property type="protein sequence ID" value="TCD71101.1"/>
    <property type="molecule type" value="Genomic_DNA"/>
</dbReference>
<dbReference type="EC" id="3.4.19.12" evidence="3 8"/>
<dbReference type="PANTHER" id="PTHR10589">
    <property type="entry name" value="UBIQUITIN CARBOXYL-TERMINAL HYDROLASE"/>
    <property type="match status" value="1"/>
</dbReference>
<dbReference type="GO" id="GO:0016579">
    <property type="term" value="P:protein deubiquitination"/>
    <property type="evidence" value="ECO:0007669"/>
    <property type="project" value="TreeGrafter"/>
</dbReference>
<evidence type="ECO:0000256" key="4">
    <source>
        <dbReference type="ARBA" id="ARBA00022670"/>
    </source>
</evidence>
<dbReference type="Pfam" id="PF18031">
    <property type="entry name" value="UCH_C"/>
    <property type="match status" value="1"/>
</dbReference>
<evidence type="ECO:0000259" key="10">
    <source>
        <dbReference type="PROSITE" id="PS52048"/>
    </source>
</evidence>
<dbReference type="PROSITE" id="PS52048">
    <property type="entry name" value="UCH_DOMAIN"/>
    <property type="match status" value="1"/>
</dbReference>
<feature type="region of interest" description="Disordered" evidence="9">
    <location>
        <begin position="167"/>
        <end position="205"/>
    </location>
</feature>
<dbReference type="GO" id="GO:0004843">
    <property type="term" value="F:cysteine-type deubiquitinase activity"/>
    <property type="evidence" value="ECO:0007669"/>
    <property type="project" value="UniProtKB-UniRule"/>
</dbReference>
<accession>A0A4R0RQQ3</accession>
<evidence type="ECO:0000256" key="7">
    <source>
        <dbReference type="ARBA" id="ARBA00022807"/>
    </source>
</evidence>
<dbReference type="AlphaFoldDB" id="A0A4R0RQQ3"/>
<dbReference type="PANTHER" id="PTHR10589:SF16">
    <property type="entry name" value="UBIQUITIN CARBOXYL-TERMINAL HYDROLASE ISOZYME L5"/>
    <property type="match status" value="1"/>
</dbReference>
<dbReference type="GO" id="GO:0005737">
    <property type="term" value="C:cytoplasm"/>
    <property type="evidence" value="ECO:0007669"/>
    <property type="project" value="TreeGrafter"/>
</dbReference>
<keyword evidence="5 8" id="KW-0833">Ubl conjugation pathway</keyword>
<evidence type="ECO:0000256" key="6">
    <source>
        <dbReference type="ARBA" id="ARBA00022801"/>
    </source>
</evidence>
<organism evidence="11 12">
    <name type="scientific">Steccherinum ochraceum</name>
    <dbReference type="NCBI Taxonomy" id="92696"/>
    <lineage>
        <taxon>Eukaryota</taxon>
        <taxon>Fungi</taxon>
        <taxon>Dikarya</taxon>
        <taxon>Basidiomycota</taxon>
        <taxon>Agaricomycotina</taxon>
        <taxon>Agaricomycetes</taxon>
        <taxon>Polyporales</taxon>
        <taxon>Steccherinaceae</taxon>
        <taxon>Steccherinum</taxon>
    </lineage>
</organism>